<dbReference type="InterPro" id="IPR011711">
    <property type="entry name" value="GntR_C"/>
</dbReference>
<dbReference type="InterPro" id="IPR036390">
    <property type="entry name" value="WH_DNA-bd_sf"/>
</dbReference>
<organism evidence="5 6">
    <name type="scientific">Arthrobacter ginkgonis</name>
    <dbReference type="NCBI Taxonomy" id="1630594"/>
    <lineage>
        <taxon>Bacteria</taxon>
        <taxon>Bacillati</taxon>
        <taxon>Actinomycetota</taxon>
        <taxon>Actinomycetes</taxon>
        <taxon>Micrococcales</taxon>
        <taxon>Micrococcaceae</taxon>
        <taxon>Arthrobacter</taxon>
    </lineage>
</organism>
<dbReference type="SUPFAM" id="SSF48008">
    <property type="entry name" value="GntR ligand-binding domain-like"/>
    <property type="match status" value="1"/>
</dbReference>
<dbReference type="RefSeq" id="WP_345147608.1">
    <property type="nucleotide sequence ID" value="NZ_BAABEO010000001.1"/>
</dbReference>
<keyword evidence="1" id="KW-0805">Transcription regulation</keyword>
<keyword evidence="6" id="KW-1185">Reference proteome</keyword>
<dbReference type="PANTHER" id="PTHR43537">
    <property type="entry name" value="TRANSCRIPTIONAL REGULATOR, GNTR FAMILY"/>
    <property type="match status" value="1"/>
</dbReference>
<dbReference type="Pfam" id="PF00392">
    <property type="entry name" value="GntR"/>
    <property type="match status" value="1"/>
</dbReference>
<name>A0ABP7BQ04_9MICC</name>
<dbReference type="InterPro" id="IPR036388">
    <property type="entry name" value="WH-like_DNA-bd_sf"/>
</dbReference>
<evidence type="ECO:0000313" key="5">
    <source>
        <dbReference type="EMBL" id="GAA3665688.1"/>
    </source>
</evidence>
<proteinExistence type="predicted"/>
<dbReference type="Gene3D" id="1.10.10.10">
    <property type="entry name" value="Winged helix-like DNA-binding domain superfamily/Winged helix DNA-binding domain"/>
    <property type="match status" value="1"/>
</dbReference>
<comment type="caution">
    <text evidence="5">The sequence shown here is derived from an EMBL/GenBank/DDBJ whole genome shotgun (WGS) entry which is preliminary data.</text>
</comment>
<dbReference type="SMART" id="SM00895">
    <property type="entry name" value="FCD"/>
    <property type="match status" value="1"/>
</dbReference>
<dbReference type="CDD" id="cd07377">
    <property type="entry name" value="WHTH_GntR"/>
    <property type="match status" value="1"/>
</dbReference>
<keyword evidence="2" id="KW-0238">DNA-binding</keyword>
<dbReference type="Gene3D" id="1.20.120.530">
    <property type="entry name" value="GntR ligand-binding domain-like"/>
    <property type="match status" value="1"/>
</dbReference>
<evidence type="ECO:0000259" key="4">
    <source>
        <dbReference type="PROSITE" id="PS50949"/>
    </source>
</evidence>
<dbReference type="Pfam" id="PF07729">
    <property type="entry name" value="FCD"/>
    <property type="match status" value="1"/>
</dbReference>
<dbReference type="EMBL" id="BAABEO010000001">
    <property type="protein sequence ID" value="GAA3665688.1"/>
    <property type="molecule type" value="Genomic_DNA"/>
</dbReference>
<evidence type="ECO:0000256" key="2">
    <source>
        <dbReference type="ARBA" id="ARBA00023125"/>
    </source>
</evidence>
<feature type="domain" description="HTH gntR-type" evidence="4">
    <location>
        <begin position="6"/>
        <end position="73"/>
    </location>
</feature>
<evidence type="ECO:0000256" key="3">
    <source>
        <dbReference type="ARBA" id="ARBA00023163"/>
    </source>
</evidence>
<dbReference type="SUPFAM" id="SSF46785">
    <property type="entry name" value="Winged helix' DNA-binding domain"/>
    <property type="match status" value="1"/>
</dbReference>
<accession>A0ABP7BQ04</accession>
<dbReference type="SMART" id="SM00345">
    <property type="entry name" value="HTH_GNTR"/>
    <property type="match status" value="1"/>
</dbReference>
<dbReference type="InterPro" id="IPR008920">
    <property type="entry name" value="TF_FadR/GntR_C"/>
</dbReference>
<evidence type="ECO:0000313" key="6">
    <source>
        <dbReference type="Proteomes" id="UP001500752"/>
    </source>
</evidence>
<dbReference type="PANTHER" id="PTHR43537:SF5">
    <property type="entry name" value="UXU OPERON TRANSCRIPTIONAL REGULATOR"/>
    <property type="match status" value="1"/>
</dbReference>
<sequence>MAAESLTDTQAVVSRLRDAISRGDLAPNQRLIEQDICTAYNASRATVRAALAELATEGLVERIQNRGARVRSVPVSEAIEILEVRTALEAMCAAQAAAKRTDEDRQMLQSLGEDMRQAIETGDLYRYSDLNNRLHEAVLDISQHGTAAAVIHRLKGQVVRHQFRLNLRSGGPVGSLAEHLEIIDAICGGDADGAEDAMKRHLLNVADALRERAMEGQAASSI</sequence>
<dbReference type="Proteomes" id="UP001500752">
    <property type="component" value="Unassembled WGS sequence"/>
</dbReference>
<reference evidence="6" key="1">
    <citation type="journal article" date="2019" name="Int. J. Syst. Evol. Microbiol.">
        <title>The Global Catalogue of Microorganisms (GCM) 10K type strain sequencing project: providing services to taxonomists for standard genome sequencing and annotation.</title>
        <authorList>
            <consortium name="The Broad Institute Genomics Platform"/>
            <consortium name="The Broad Institute Genome Sequencing Center for Infectious Disease"/>
            <person name="Wu L."/>
            <person name="Ma J."/>
        </authorList>
    </citation>
    <scope>NUCLEOTIDE SEQUENCE [LARGE SCALE GENOMIC DNA]</scope>
    <source>
        <strain evidence="6">JCM 30742</strain>
    </source>
</reference>
<dbReference type="InterPro" id="IPR000524">
    <property type="entry name" value="Tscrpt_reg_HTH_GntR"/>
</dbReference>
<evidence type="ECO:0000256" key="1">
    <source>
        <dbReference type="ARBA" id="ARBA00023015"/>
    </source>
</evidence>
<gene>
    <name evidence="5" type="ORF">GCM10023081_00620</name>
</gene>
<protein>
    <submittedName>
        <fullName evidence="5">GntR family transcriptional regulator</fullName>
    </submittedName>
</protein>
<keyword evidence="3" id="KW-0804">Transcription</keyword>
<dbReference type="PROSITE" id="PS50949">
    <property type="entry name" value="HTH_GNTR"/>
    <property type="match status" value="1"/>
</dbReference>